<dbReference type="PROSITE" id="PS51819">
    <property type="entry name" value="VOC"/>
    <property type="match status" value="1"/>
</dbReference>
<dbReference type="Gene3D" id="3.10.180.10">
    <property type="entry name" value="2,3-Dihydroxybiphenyl 1,2-Dioxygenase, domain 1"/>
    <property type="match status" value="2"/>
</dbReference>
<proteinExistence type="predicted"/>
<sequence length="319" mass="36193">MGFKIIKLYHPSHRVPSLEAADEFFQRVFGIPSVWRSSLFSKPDPRYPTYPTDYCIFTSIADVFFDCIDPQKYVIDGEQRYATVDKPHLHGFGWGVEGMDEIYAKIQTIGVKCTDQANRPSDPKECPVASFKVSKLFYTDATTSGVRYEFYPVESIGVYDHRQDPSWELKPQEGKGALKVQYCSHHTVLTTNKARAKEIYVDTLGGKIIHEGRNKVRGTESLYIQLADAVYEFATPIDDTSYAARDYQQREHPSEDVYHALTWKVENISLVKAHLKSTGVRVIAEDDQMVVIDADDGIGIPWGFTACVLPHDDRYSVNS</sequence>
<dbReference type="InterPro" id="IPR029068">
    <property type="entry name" value="Glyas_Bleomycin-R_OHBP_Dase"/>
</dbReference>
<gene>
    <name evidence="2" type="ORF">LTR69_011401</name>
</gene>
<protein>
    <recommendedName>
        <fullName evidence="1">VOC domain-containing protein</fullName>
    </recommendedName>
</protein>
<organism evidence="2 3">
    <name type="scientific">Exophiala sideris</name>
    <dbReference type="NCBI Taxonomy" id="1016849"/>
    <lineage>
        <taxon>Eukaryota</taxon>
        <taxon>Fungi</taxon>
        <taxon>Dikarya</taxon>
        <taxon>Ascomycota</taxon>
        <taxon>Pezizomycotina</taxon>
        <taxon>Eurotiomycetes</taxon>
        <taxon>Chaetothyriomycetidae</taxon>
        <taxon>Chaetothyriales</taxon>
        <taxon>Herpotrichiellaceae</taxon>
        <taxon>Exophiala</taxon>
    </lineage>
</organism>
<dbReference type="InterPro" id="IPR037523">
    <property type="entry name" value="VOC_core"/>
</dbReference>
<dbReference type="EMBL" id="JAVRRF010000060">
    <property type="protein sequence ID" value="KAK5048413.1"/>
    <property type="molecule type" value="Genomic_DNA"/>
</dbReference>
<keyword evidence="3" id="KW-1185">Reference proteome</keyword>
<feature type="domain" description="VOC" evidence="1">
    <location>
        <begin position="182"/>
        <end position="311"/>
    </location>
</feature>
<comment type="caution">
    <text evidence="2">The sequence shown here is derived from an EMBL/GenBank/DDBJ whole genome shotgun (WGS) entry which is preliminary data.</text>
</comment>
<evidence type="ECO:0000313" key="2">
    <source>
        <dbReference type="EMBL" id="KAK5048413.1"/>
    </source>
</evidence>
<name>A0ABR0IVS6_9EURO</name>
<reference evidence="2 3" key="1">
    <citation type="submission" date="2023-08" db="EMBL/GenBank/DDBJ databases">
        <title>Black Yeasts Isolated from many extreme environments.</title>
        <authorList>
            <person name="Coleine C."/>
            <person name="Stajich J.E."/>
            <person name="Selbmann L."/>
        </authorList>
    </citation>
    <scope>NUCLEOTIDE SEQUENCE [LARGE SCALE GENOMIC DNA]</scope>
    <source>
        <strain evidence="2 3">CCFEE 6328</strain>
    </source>
</reference>
<dbReference type="Proteomes" id="UP001345691">
    <property type="component" value="Unassembled WGS sequence"/>
</dbReference>
<evidence type="ECO:0000313" key="3">
    <source>
        <dbReference type="Proteomes" id="UP001345691"/>
    </source>
</evidence>
<accession>A0ABR0IVS6</accession>
<dbReference type="SUPFAM" id="SSF54593">
    <property type="entry name" value="Glyoxalase/Bleomycin resistance protein/Dihydroxybiphenyl dioxygenase"/>
    <property type="match status" value="2"/>
</dbReference>
<evidence type="ECO:0000259" key="1">
    <source>
        <dbReference type="PROSITE" id="PS51819"/>
    </source>
</evidence>